<feature type="transmembrane region" description="Helical" evidence="1">
    <location>
        <begin position="115"/>
        <end position="136"/>
    </location>
</feature>
<accession>A0A0F9P8V7</accession>
<comment type="caution">
    <text evidence="2">The sequence shown here is derived from an EMBL/GenBank/DDBJ whole genome shotgun (WGS) entry which is preliminary data.</text>
</comment>
<name>A0A0F9P8V7_9ZZZZ</name>
<feature type="transmembrane region" description="Helical" evidence="1">
    <location>
        <begin position="21"/>
        <end position="44"/>
    </location>
</feature>
<dbReference type="GO" id="GO:0005886">
    <property type="term" value="C:plasma membrane"/>
    <property type="evidence" value="ECO:0007669"/>
    <property type="project" value="TreeGrafter"/>
</dbReference>
<feature type="transmembrane region" description="Helical" evidence="1">
    <location>
        <begin position="157"/>
        <end position="176"/>
    </location>
</feature>
<evidence type="ECO:0000256" key="1">
    <source>
        <dbReference type="SAM" id="Phobius"/>
    </source>
</evidence>
<keyword evidence="1" id="KW-0472">Membrane</keyword>
<feature type="transmembrane region" description="Helical" evidence="1">
    <location>
        <begin position="242"/>
        <end position="273"/>
    </location>
</feature>
<feature type="transmembrane region" description="Helical" evidence="1">
    <location>
        <begin position="376"/>
        <end position="401"/>
    </location>
</feature>
<dbReference type="PANTHER" id="PTHR11328">
    <property type="entry name" value="MAJOR FACILITATOR SUPERFAMILY DOMAIN-CONTAINING PROTEIN"/>
    <property type="match status" value="1"/>
</dbReference>
<evidence type="ECO:0000313" key="2">
    <source>
        <dbReference type="EMBL" id="KKN20877.1"/>
    </source>
</evidence>
<evidence type="ECO:0008006" key="3">
    <source>
        <dbReference type="Google" id="ProtNLM"/>
    </source>
</evidence>
<feature type="transmembrane region" description="Helical" evidence="1">
    <location>
        <begin position="279"/>
        <end position="297"/>
    </location>
</feature>
<feature type="transmembrane region" description="Helical" evidence="1">
    <location>
        <begin position="50"/>
        <end position="75"/>
    </location>
</feature>
<dbReference type="SUPFAM" id="SSF103473">
    <property type="entry name" value="MFS general substrate transporter"/>
    <property type="match status" value="1"/>
</dbReference>
<keyword evidence="1" id="KW-1133">Transmembrane helix</keyword>
<reference evidence="2" key="1">
    <citation type="journal article" date="2015" name="Nature">
        <title>Complex archaea that bridge the gap between prokaryotes and eukaryotes.</title>
        <authorList>
            <person name="Spang A."/>
            <person name="Saw J.H."/>
            <person name="Jorgensen S.L."/>
            <person name="Zaremba-Niedzwiedzka K."/>
            <person name="Martijn J."/>
            <person name="Lind A.E."/>
            <person name="van Eijk R."/>
            <person name="Schleper C."/>
            <person name="Guy L."/>
            <person name="Ettema T.J."/>
        </authorList>
    </citation>
    <scope>NUCLEOTIDE SEQUENCE</scope>
</reference>
<feature type="transmembrane region" description="Helical" evidence="1">
    <location>
        <begin position="196"/>
        <end position="221"/>
    </location>
</feature>
<feature type="transmembrane region" description="Helical" evidence="1">
    <location>
        <begin position="335"/>
        <end position="355"/>
    </location>
</feature>
<dbReference type="Pfam" id="PF13347">
    <property type="entry name" value="MFS_2"/>
    <property type="match status" value="1"/>
</dbReference>
<protein>
    <recommendedName>
        <fullName evidence="3">Major facilitator superfamily (MFS) profile domain-containing protein</fullName>
    </recommendedName>
</protein>
<dbReference type="EMBL" id="LAZR01003200">
    <property type="protein sequence ID" value="KKN20877.1"/>
    <property type="molecule type" value="Genomic_DNA"/>
</dbReference>
<feature type="transmembrane region" description="Helical" evidence="1">
    <location>
        <begin position="309"/>
        <end position="329"/>
    </location>
</feature>
<dbReference type="InterPro" id="IPR039672">
    <property type="entry name" value="MFS_2"/>
</dbReference>
<keyword evidence="1" id="KW-0812">Transmembrane</keyword>
<dbReference type="Gene3D" id="1.20.1250.20">
    <property type="entry name" value="MFS general substrate transporter like domains"/>
    <property type="match status" value="2"/>
</dbReference>
<feature type="transmembrane region" description="Helical" evidence="1">
    <location>
        <begin position="87"/>
        <end position="109"/>
    </location>
</feature>
<sequence>MTQEEKISKTKGSKKKYLIYGLPNLSTSIIMGFADFALFTLYRLGYQINAFQIGIALALGKLTIAGSQFFFGWISDSKYTKWGRRKPYLIILSPILSLSFLFLLLPGLIIDVNNLSLTFIWLLVWNIIFNLSYGVTTPYGSWMAEQFSVDERPSVSQYYNIFAFVGSAIMSIFSFIVLIQSVTKIRTNPNNIPPELLYSVIIFSILPVALFYVSAFLMPTEPHFKIQSKMMESLKVILKNKNFILVTLMQGIASIAFIMIGQTILQFIIVVLQFENTDYYIVAGLMMFGILGFITLWRKLIQKLGKKKSLLYIFITAIIFLPSTLFGAIPMDSYLFYGILFIMGLAASLGGWNLLPSIIYADIAEDDQRKTGELKAGIYTGFPSIILNIFQALGLFLMGIILDLPQLGLDYSVGYVLWGPVSSLVLICAYLFTRKFVKLDFEWEKTQIE</sequence>
<feature type="transmembrane region" description="Helical" evidence="1">
    <location>
        <begin position="413"/>
        <end position="432"/>
    </location>
</feature>
<dbReference type="AlphaFoldDB" id="A0A0F9P8V7"/>
<organism evidence="2">
    <name type="scientific">marine sediment metagenome</name>
    <dbReference type="NCBI Taxonomy" id="412755"/>
    <lineage>
        <taxon>unclassified sequences</taxon>
        <taxon>metagenomes</taxon>
        <taxon>ecological metagenomes</taxon>
    </lineage>
</organism>
<gene>
    <name evidence="2" type="ORF">LCGC14_0931110</name>
</gene>
<dbReference type="PANTHER" id="PTHR11328:SF28">
    <property type="entry name" value="MAJOR FACILITATOR SUPERFAMILY DOMAIN-CONTAINING PROTEIN 12"/>
    <property type="match status" value="1"/>
</dbReference>
<dbReference type="InterPro" id="IPR036259">
    <property type="entry name" value="MFS_trans_sf"/>
</dbReference>
<dbReference type="GO" id="GO:0008643">
    <property type="term" value="P:carbohydrate transport"/>
    <property type="evidence" value="ECO:0007669"/>
    <property type="project" value="InterPro"/>
</dbReference>
<proteinExistence type="predicted"/>
<dbReference type="GO" id="GO:0015293">
    <property type="term" value="F:symporter activity"/>
    <property type="evidence" value="ECO:0007669"/>
    <property type="project" value="InterPro"/>
</dbReference>